<dbReference type="GO" id="GO:0042157">
    <property type="term" value="P:lipoprotein metabolic process"/>
    <property type="evidence" value="ECO:0007669"/>
    <property type="project" value="InterPro"/>
</dbReference>
<keyword evidence="2" id="KW-0175">Coiled coil</keyword>
<evidence type="ECO:0000313" key="3">
    <source>
        <dbReference type="EMBL" id="KAI4546215.1"/>
    </source>
</evidence>
<evidence type="ECO:0000256" key="2">
    <source>
        <dbReference type="SAM" id="Coils"/>
    </source>
</evidence>
<name>A0AAD4UM55_OVIAM</name>
<dbReference type="EMBL" id="JAKZEL010000002">
    <property type="protein sequence ID" value="KAI4546215.1"/>
    <property type="molecule type" value="Genomic_DNA"/>
</dbReference>
<dbReference type="GO" id="GO:0006869">
    <property type="term" value="P:lipid transport"/>
    <property type="evidence" value="ECO:0007669"/>
    <property type="project" value="InterPro"/>
</dbReference>
<proteinExistence type="inferred from homology"/>
<keyword evidence="4" id="KW-1185">Reference proteome</keyword>
<sequence length="163" mass="17862">MLQSKSRSSAETEASRLVSTGINEKEVTLGLLHKITAQIVSSTKKLYQAMKGLGKNVQNIKLAKADPQLAASSQCFMTTTQVSVQIGKVRKALGSIALAMSKGAQMVRAVTVDVFHLTGVSFLVKEANHLPERAKTESVEKLRQQVQVLEKNLEEFTRTYESL</sequence>
<dbReference type="GO" id="GO:0016020">
    <property type="term" value="C:membrane"/>
    <property type="evidence" value="ECO:0007669"/>
    <property type="project" value="TreeGrafter"/>
</dbReference>
<feature type="coiled-coil region" evidence="2">
    <location>
        <begin position="132"/>
        <end position="159"/>
    </location>
</feature>
<dbReference type="Pfam" id="PF05461">
    <property type="entry name" value="ApoL"/>
    <property type="match status" value="1"/>
</dbReference>
<dbReference type="InterPro" id="IPR008405">
    <property type="entry name" value="ApoL"/>
</dbReference>
<dbReference type="Proteomes" id="UP001214576">
    <property type="component" value="Unassembled WGS sequence"/>
</dbReference>
<dbReference type="PANTHER" id="PTHR14096:SF27">
    <property type="entry name" value="APOLIPOPROTEIN L2"/>
    <property type="match status" value="1"/>
</dbReference>
<comment type="similarity">
    <text evidence="1">Belongs to the apolipoprotein L family.</text>
</comment>
<comment type="caution">
    <text evidence="3">The sequence shown here is derived from an EMBL/GenBank/DDBJ whole genome shotgun (WGS) entry which is preliminary data.</text>
</comment>
<dbReference type="AlphaFoldDB" id="A0AAD4UM55"/>
<accession>A0AAD4UM55</accession>
<protein>
    <submittedName>
        <fullName evidence="3">Uncharacterized protein</fullName>
    </submittedName>
</protein>
<dbReference type="PANTHER" id="PTHR14096">
    <property type="entry name" value="APOLIPOPROTEIN L"/>
    <property type="match status" value="1"/>
</dbReference>
<dbReference type="GO" id="GO:0005576">
    <property type="term" value="C:extracellular region"/>
    <property type="evidence" value="ECO:0007669"/>
    <property type="project" value="InterPro"/>
</dbReference>
<gene>
    <name evidence="3" type="ORF">MG293_002770</name>
</gene>
<organism evidence="3 4">
    <name type="scientific">Ovis ammon polii</name>
    <dbReference type="NCBI Taxonomy" id="230172"/>
    <lineage>
        <taxon>Eukaryota</taxon>
        <taxon>Metazoa</taxon>
        <taxon>Chordata</taxon>
        <taxon>Craniata</taxon>
        <taxon>Vertebrata</taxon>
        <taxon>Euteleostomi</taxon>
        <taxon>Mammalia</taxon>
        <taxon>Eutheria</taxon>
        <taxon>Laurasiatheria</taxon>
        <taxon>Artiodactyla</taxon>
        <taxon>Ruminantia</taxon>
        <taxon>Pecora</taxon>
        <taxon>Bovidae</taxon>
        <taxon>Caprinae</taxon>
        <taxon>Ovis</taxon>
    </lineage>
</organism>
<dbReference type="GO" id="GO:0008289">
    <property type="term" value="F:lipid binding"/>
    <property type="evidence" value="ECO:0007669"/>
    <property type="project" value="InterPro"/>
</dbReference>
<evidence type="ECO:0000313" key="4">
    <source>
        <dbReference type="Proteomes" id="UP001214576"/>
    </source>
</evidence>
<reference evidence="3" key="1">
    <citation type="submission" date="2022-03" db="EMBL/GenBank/DDBJ databases">
        <title>Genomic analyses of argali, domestic sheep and their hybrids provide insights into chromosomal evolution, heterosis and genetic basis of agronomic traits.</title>
        <authorList>
            <person name="Li M."/>
        </authorList>
    </citation>
    <scope>NUCLEOTIDE SEQUENCE</scope>
    <source>
        <strain evidence="3">CAU-MHL-2022a</strain>
        <tissue evidence="3">Skin</tissue>
    </source>
</reference>
<evidence type="ECO:0000256" key="1">
    <source>
        <dbReference type="ARBA" id="ARBA00010090"/>
    </source>
</evidence>